<dbReference type="GO" id="GO:0006529">
    <property type="term" value="P:asparagine biosynthetic process"/>
    <property type="evidence" value="ECO:0007669"/>
    <property type="project" value="UniProtKB-KW"/>
</dbReference>
<dbReference type="EC" id="6.3.5.4" evidence="3"/>
<dbReference type="PIRSF" id="PIRSF001589">
    <property type="entry name" value="Asn_synthetase_glu-h"/>
    <property type="match status" value="1"/>
</dbReference>
<dbReference type="AlphaFoldDB" id="A0A1I2RR17"/>
<dbReference type="InterPro" id="IPR051786">
    <property type="entry name" value="ASN_synthetase/amidase"/>
</dbReference>
<evidence type="ECO:0000256" key="6">
    <source>
        <dbReference type="ARBA" id="ARBA00022888"/>
    </source>
</evidence>
<evidence type="ECO:0000256" key="2">
    <source>
        <dbReference type="ARBA" id="ARBA00005752"/>
    </source>
</evidence>
<dbReference type="SUPFAM" id="SSF52402">
    <property type="entry name" value="Adenine nucleotide alpha hydrolases-like"/>
    <property type="match status" value="1"/>
</dbReference>
<reference evidence="12 13" key="1">
    <citation type="submission" date="2016-10" db="EMBL/GenBank/DDBJ databases">
        <authorList>
            <person name="de Groot N.N."/>
        </authorList>
    </citation>
    <scope>NUCLEOTIDE SEQUENCE [LARGE SCALE GENOMIC DNA]</scope>
    <source>
        <strain evidence="12 13">OK461</strain>
    </source>
</reference>
<sequence length="636" mass="69107">MCGFVVLLNRSAQFPPSSCADPCAALAHRGPDASGHLNIHGPDWHAALHFRRLAVVDLDQRSDQPFGSPDRGVMVYNGEIYNAPQLRETLRKRHVAFTTEGDTEVLYELLLQPDASRLLDQVDGMFAFVLVLPDGELRYGRDRLGVKPLYAASDAAGRLAALASEIEPLRAARLAGDADAVAVAQGAMFLWTPPPRTGWQRVRVVPAGTVLAQRPPRYVHTSPWWQAGPVSPAGNIGAAVQESVARQVHADVPVGLLLSGGLDSTWLGVELARKGFTGPAFAARSGRSATASAEPFEDDAPYAARVARWLGLPLTWVDLDVDVLRRIPELVTTMELPFGDPAAFALMQLSRAARSEATVLLSGLGVEELFLGYERYQAVQLLQRLPAWARPAFGATAVVPRPRRYRGRADKFGRLLQLGPRDWSWATQAYYSGQEWRALSPLVGLEAVTERHREVAGAVLDDGGTPLAALAECDRRLFLPGLNLLYGDRASMRASVELRVPFLGEPVVACALGAVAEDQLRLGNGKARFRAAAVASGVPEFVARRPKTGFGAPVRSLLREHGARLWPEVRRSPVFDDVFDRRVADRLVTEHVRGVRDRGLAVFGLFCAAVWWECNVTGGPGRASDVLSGYTVRALG</sequence>
<organism evidence="12 13">
    <name type="scientific">Streptomyces mirabilis</name>
    <dbReference type="NCBI Taxonomy" id="68239"/>
    <lineage>
        <taxon>Bacteria</taxon>
        <taxon>Bacillati</taxon>
        <taxon>Actinomycetota</taxon>
        <taxon>Actinomycetes</taxon>
        <taxon>Kitasatosporales</taxon>
        <taxon>Streptomycetaceae</taxon>
        <taxon>Streptomyces</taxon>
    </lineage>
</organism>
<evidence type="ECO:0000313" key="13">
    <source>
        <dbReference type="Proteomes" id="UP000181942"/>
    </source>
</evidence>
<evidence type="ECO:0000259" key="11">
    <source>
        <dbReference type="PROSITE" id="PS51278"/>
    </source>
</evidence>
<dbReference type="RefSeq" id="WP_075031894.1">
    <property type="nucleotide sequence ID" value="NZ_FONR01000020.1"/>
</dbReference>
<feature type="domain" description="Glutamine amidotransferase type-2" evidence="11">
    <location>
        <begin position="2"/>
        <end position="194"/>
    </location>
</feature>
<dbReference type="InterPro" id="IPR029055">
    <property type="entry name" value="Ntn_hydrolases_N"/>
</dbReference>
<proteinExistence type="inferred from homology"/>
<keyword evidence="9" id="KW-0028">Amino-acid biosynthesis</keyword>
<evidence type="ECO:0000313" key="12">
    <source>
        <dbReference type="EMBL" id="SFG42972.1"/>
    </source>
</evidence>
<keyword evidence="6 9" id="KW-0061">Asparagine biosynthesis</keyword>
<dbReference type="InterPro" id="IPR017932">
    <property type="entry name" value="GATase_2_dom"/>
</dbReference>
<dbReference type="PANTHER" id="PTHR43284:SF1">
    <property type="entry name" value="ASPARAGINE SYNTHETASE"/>
    <property type="match status" value="1"/>
</dbReference>
<dbReference type="Gene3D" id="3.40.50.620">
    <property type="entry name" value="HUPs"/>
    <property type="match status" value="2"/>
</dbReference>
<evidence type="ECO:0000256" key="5">
    <source>
        <dbReference type="ARBA" id="ARBA00022840"/>
    </source>
</evidence>
<dbReference type="NCBIfam" id="TIGR01536">
    <property type="entry name" value="asn_synth_AEB"/>
    <property type="match status" value="1"/>
</dbReference>
<keyword evidence="5 10" id="KW-0067">ATP-binding</keyword>
<dbReference type="InterPro" id="IPR033738">
    <property type="entry name" value="AsnB_N"/>
</dbReference>
<evidence type="ECO:0000256" key="9">
    <source>
        <dbReference type="PIRSR" id="PIRSR001589-1"/>
    </source>
</evidence>
<dbReference type="GO" id="GO:0005829">
    <property type="term" value="C:cytosol"/>
    <property type="evidence" value="ECO:0007669"/>
    <property type="project" value="TreeGrafter"/>
</dbReference>
<evidence type="ECO:0000256" key="3">
    <source>
        <dbReference type="ARBA" id="ARBA00012737"/>
    </source>
</evidence>
<dbReference type="Pfam" id="PF00733">
    <property type="entry name" value="Asn_synthase"/>
    <property type="match status" value="1"/>
</dbReference>
<dbReference type="GO" id="GO:0004066">
    <property type="term" value="F:asparagine synthase (glutamine-hydrolyzing) activity"/>
    <property type="evidence" value="ECO:0007669"/>
    <property type="project" value="UniProtKB-EC"/>
</dbReference>
<evidence type="ECO:0000256" key="4">
    <source>
        <dbReference type="ARBA" id="ARBA00022741"/>
    </source>
</evidence>
<dbReference type="Gene3D" id="3.60.20.10">
    <property type="entry name" value="Glutamine Phosphoribosylpyrophosphate, subunit 1, domain 1"/>
    <property type="match status" value="1"/>
</dbReference>
<feature type="binding site" evidence="10">
    <location>
        <position position="102"/>
    </location>
    <ligand>
        <name>L-glutamine</name>
        <dbReference type="ChEBI" id="CHEBI:58359"/>
    </ligand>
</feature>
<dbReference type="EMBL" id="FONR01000020">
    <property type="protein sequence ID" value="SFG42972.1"/>
    <property type="molecule type" value="Genomic_DNA"/>
</dbReference>
<dbReference type="CDD" id="cd01991">
    <property type="entry name" value="Asn_synthase_B_C"/>
    <property type="match status" value="1"/>
</dbReference>
<evidence type="ECO:0000256" key="8">
    <source>
        <dbReference type="ARBA" id="ARBA00048741"/>
    </source>
</evidence>
<protein>
    <recommendedName>
        <fullName evidence="3">asparagine synthase (glutamine-hydrolyzing)</fullName>
        <ecNumber evidence="3">6.3.5.4</ecNumber>
    </recommendedName>
</protein>
<dbReference type="SUPFAM" id="SSF56235">
    <property type="entry name" value="N-terminal nucleophile aminohydrolases (Ntn hydrolases)"/>
    <property type="match status" value="1"/>
</dbReference>
<dbReference type="PANTHER" id="PTHR43284">
    <property type="entry name" value="ASPARAGINE SYNTHETASE (GLUTAMINE-HYDROLYZING)"/>
    <property type="match status" value="1"/>
</dbReference>
<accession>A0A1I2RR17</accession>
<feature type="active site" description="For GATase activity" evidence="9">
    <location>
        <position position="2"/>
    </location>
</feature>
<comment type="catalytic activity">
    <reaction evidence="8">
        <text>L-aspartate + L-glutamine + ATP + H2O = L-asparagine + L-glutamate + AMP + diphosphate + H(+)</text>
        <dbReference type="Rhea" id="RHEA:12228"/>
        <dbReference type="ChEBI" id="CHEBI:15377"/>
        <dbReference type="ChEBI" id="CHEBI:15378"/>
        <dbReference type="ChEBI" id="CHEBI:29985"/>
        <dbReference type="ChEBI" id="CHEBI:29991"/>
        <dbReference type="ChEBI" id="CHEBI:30616"/>
        <dbReference type="ChEBI" id="CHEBI:33019"/>
        <dbReference type="ChEBI" id="CHEBI:58048"/>
        <dbReference type="ChEBI" id="CHEBI:58359"/>
        <dbReference type="ChEBI" id="CHEBI:456215"/>
        <dbReference type="EC" id="6.3.5.4"/>
    </reaction>
</comment>
<dbReference type="InterPro" id="IPR006426">
    <property type="entry name" value="Asn_synth_AEB"/>
</dbReference>
<comment type="pathway">
    <text evidence="1">Amino-acid biosynthesis; L-asparagine biosynthesis; L-asparagine from L-aspartate (L-Gln route): step 1/1.</text>
</comment>
<name>A0A1I2RR17_9ACTN</name>
<comment type="similarity">
    <text evidence="2">Belongs to the asparagine synthetase family.</text>
</comment>
<evidence type="ECO:0000256" key="10">
    <source>
        <dbReference type="PIRSR" id="PIRSR001589-2"/>
    </source>
</evidence>
<dbReference type="InterPro" id="IPR014729">
    <property type="entry name" value="Rossmann-like_a/b/a_fold"/>
</dbReference>
<feature type="binding site" evidence="10">
    <location>
        <begin position="362"/>
        <end position="363"/>
    </location>
    <ligand>
        <name>ATP</name>
        <dbReference type="ChEBI" id="CHEBI:30616"/>
    </ligand>
</feature>
<feature type="binding site" evidence="10">
    <location>
        <position position="257"/>
    </location>
    <ligand>
        <name>ATP</name>
        <dbReference type="ChEBI" id="CHEBI:30616"/>
    </ligand>
</feature>
<evidence type="ECO:0000256" key="1">
    <source>
        <dbReference type="ARBA" id="ARBA00005187"/>
    </source>
</evidence>
<dbReference type="GO" id="GO:0005524">
    <property type="term" value="F:ATP binding"/>
    <property type="evidence" value="ECO:0007669"/>
    <property type="project" value="UniProtKB-KW"/>
</dbReference>
<dbReference type="CDD" id="cd00712">
    <property type="entry name" value="AsnB"/>
    <property type="match status" value="1"/>
</dbReference>
<keyword evidence="4 10" id="KW-0547">Nucleotide-binding</keyword>
<dbReference type="PROSITE" id="PS51278">
    <property type="entry name" value="GATASE_TYPE_2"/>
    <property type="match status" value="1"/>
</dbReference>
<dbReference type="Proteomes" id="UP000181942">
    <property type="component" value="Unassembled WGS sequence"/>
</dbReference>
<dbReference type="OrthoDB" id="9763290at2"/>
<gene>
    <name evidence="12" type="ORF">SAMN02787118_120137</name>
</gene>
<keyword evidence="7 9" id="KW-0315">Glutamine amidotransferase</keyword>
<dbReference type="InterPro" id="IPR001962">
    <property type="entry name" value="Asn_synthase"/>
</dbReference>
<evidence type="ECO:0000256" key="7">
    <source>
        <dbReference type="ARBA" id="ARBA00022962"/>
    </source>
</evidence>
<dbReference type="Pfam" id="PF13537">
    <property type="entry name" value="GATase_7"/>
    <property type="match status" value="1"/>
</dbReference>